<name>A0A291FDD0_9ADEN</name>
<dbReference type="Pfam" id="PF23698">
    <property type="entry name" value="ORF29"/>
    <property type="match status" value="1"/>
</dbReference>
<sequence length="59" mass="7016">MVIFFNKKPTPLGTPLYTPLYRRPPPMDTPLYRRPPPMDTPLYTPLYIFSHRLQWNTAP</sequence>
<organism evidence="1">
    <name type="scientific">Fowl aviadenovirus D</name>
    <dbReference type="NCBI Taxonomy" id="190064"/>
    <lineage>
        <taxon>Viruses</taxon>
        <taxon>Varidnaviria</taxon>
        <taxon>Bamfordvirae</taxon>
        <taxon>Preplasmiviricota</taxon>
        <taxon>Polisuviricotina</taxon>
        <taxon>Pharingeaviricetes</taxon>
        <taxon>Rowavirales</taxon>
        <taxon>Adenoviridae</taxon>
        <taxon>Aviadenovirus</taxon>
        <taxon>Aviadenovirus gallinae</taxon>
    </lineage>
</organism>
<reference evidence="1" key="1">
    <citation type="submission" date="2016-10" db="EMBL/GenBank/DDBJ databases">
        <title>Pathogenesis and genome characterization of Fowl adenovirus type D.</title>
        <authorList>
            <person name="Wang J."/>
            <person name="Li H."/>
            <person name="Liu S."/>
        </authorList>
    </citation>
    <scope>NUCLEOTIDE SEQUENCE [LARGE SCALE GENOMIC DNA]</scope>
    <source>
        <strain evidence="1">JL/1407</strain>
    </source>
</reference>
<proteinExistence type="predicted"/>
<evidence type="ECO:0000313" key="1">
    <source>
        <dbReference type="EMBL" id="ATG30769.1"/>
    </source>
</evidence>
<protein>
    <submittedName>
        <fullName evidence="1">ORF29</fullName>
    </submittedName>
</protein>
<dbReference type="Proteomes" id="UP000318276">
    <property type="component" value="Segment"/>
</dbReference>
<dbReference type="EMBL" id="KY012057">
    <property type="protein sequence ID" value="ATG30769.1"/>
    <property type="molecule type" value="Genomic_DNA"/>
</dbReference>
<accession>A0A291FDD0</accession>